<keyword evidence="3" id="KW-1185">Reference proteome</keyword>
<evidence type="ECO:0000313" key="2">
    <source>
        <dbReference type="EMBL" id="OWQ95100.1"/>
    </source>
</evidence>
<accession>A0A2D0AMW8</accession>
<feature type="region of interest" description="Disordered" evidence="1">
    <location>
        <begin position="1"/>
        <end position="34"/>
    </location>
</feature>
<gene>
    <name evidence="2" type="ORF">CDQ91_14355</name>
</gene>
<dbReference type="RefSeq" id="WP_088473429.1">
    <property type="nucleotide sequence ID" value="NZ_NISJ01000008.1"/>
</dbReference>
<dbReference type="Proteomes" id="UP000197097">
    <property type="component" value="Unassembled WGS sequence"/>
</dbReference>
<evidence type="ECO:0000256" key="1">
    <source>
        <dbReference type="SAM" id="MobiDB-lite"/>
    </source>
</evidence>
<proteinExistence type="predicted"/>
<sequence>MTPLDGAAKALHKKLREYRPDREQEDPLDPPAVQQAPLAEWETLPKEAHDHYRELVLLVLKAIREPNDFMRQAGGGALAEAVGNDPDEPLDVIVEQALMIPFDEEADFDPARDKLADHAIKVWQAMIDDAMDDGQ</sequence>
<comment type="caution">
    <text evidence="2">The sequence shown here is derived from an EMBL/GenBank/DDBJ whole genome shotgun (WGS) entry which is preliminary data.</text>
</comment>
<name>A0A2D0AMW8_9SPHN</name>
<reference evidence="2 3" key="1">
    <citation type="journal article" date="2002" name="Int. J. Syst. Evol. Microbiol.">
        <title>Sphingopyxis witflariensis sp. nov., isolated from activated sludge.</title>
        <authorList>
            <person name="Kampfer P."/>
            <person name="Witzenberger R."/>
            <person name="Denner E.B."/>
            <person name="Busse H.J."/>
            <person name="Neef A."/>
        </authorList>
    </citation>
    <scope>NUCLEOTIDE SEQUENCE [LARGE SCALE GENOMIC DNA]</scope>
    <source>
        <strain evidence="2 3">DSM 14551</strain>
    </source>
</reference>
<dbReference type="EMBL" id="NISJ01000008">
    <property type="protein sequence ID" value="OWQ95100.1"/>
    <property type="molecule type" value="Genomic_DNA"/>
</dbReference>
<dbReference type="AlphaFoldDB" id="A0A2D0AMW8"/>
<evidence type="ECO:0000313" key="3">
    <source>
        <dbReference type="Proteomes" id="UP000197097"/>
    </source>
</evidence>
<organism evidence="2 3">
    <name type="scientific">Sphingopyxis witflariensis</name>
    <dbReference type="NCBI Taxonomy" id="173675"/>
    <lineage>
        <taxon>Bacteria</taxon>
        <taxon>Pseudomonadati</taxon>
        <taxon>Pseudomonadota</taxon>
        <taxon>Alphaproteobacteria</taxon>
        <taxon>Sphingomonadales</taxon>
        <taxon>Sphingomonadaceae</taxon>
        <taxon>Sphingopyxis</taxon>
    </lineage>
</organism>
<protein>
    <submittedName>
        <fullName evidence="2">Uncharacterized protein</fullName>
    </submittedName>
</protein>